<comment type="subcellular location">
    <subcellularLocation>
        <location evidence="1">Cytoplasm</location>
    </subcellularLocation>
</comment>
<accession>A0ABT1JNQ1</accession>
<dbReference type="RefSeq" id="WP_026419259.1">
    <property type="nucleotide sequence ID" value="NZ_AUBJ02000001.1"/>
</dbReference>
<organism evidence="5 6">
    <name type="scientific">Actinoalloteichus caeruleus DSM 43889</name>
    <dbReference type="NCBI Taxonomy" id="1120930"/>
    <lineage>
        <taxon>Bacteria</taxon>
        <taxon>Bacillati</taxon>
        <taxon>Actinomycetota</taxon>
        <taxon>Actinomycetes</taxon>
        <taxon>Pseudonocardiales</taxon>
        <taxon>Pseudonocardiaceae</taxon>
        <taxon>Actinoalloteichus</taxon>
        <taxon>Actinoalloteichus cyanogriseus</taxon>
    </lineage>
</organism>
<evidence type="ECO:0000256" key="4">
    <source>
        <dbReference type="ARBA" id="ARBA00023186"/>
    </source>
</evidence>
<sequence>MTVSPRGRITLPAIAVDVIQTRLRATLPAALKTVGFGSTEDERRMLHQRAWQELEARGLVRHGDLDPFLEDAFQILARPPLAVWALLQTDRENGIDAVIAASGDFAVLAMQSGPENAPREEKELVLEAVRPTGLAHVAASLLPEHRPGKGQSVSCPSDLIEKATANASPGPGGLRASLTSHGMRPGEAEFIAEVLTSERLRYGEFSTRSFNRLAGKTTRSAYRVDVLDTSIGRYLLQHKPDGQGRPWFAMAPTDRTRMAGRIQELITSVTT</sequence>
<evidence type="ECO:0000256" key="1">
    <source>
        <dbReference type="ARBA" id="ARBA00004496"/>
    </source>
</evidence>
<keyword evidence="4" id="KW-0143">Chaperone</keyword>
<proteinExistence type="inferred from homology"/>
<comment type="similarity">
    <text evidence="2">Belongs to the EspG family.</text>
</comment>
<protein>
    <submittedName>
        <fullName evidence="5">EspG family protein</fullName>
    </submittedName>
</protein>
<evidence type="ECO:0000256" key="2">
    <source>
        <dbReference type="ARBA" id="ARBA00006411"/>
    </source>
</evidence>
<gene>
    <name evidence="5" type="ORF">G443_004036</name>
</gene>
<dbReference type="InterPro" id="IPR025734">
    <property type="entry name" value="EspG"/>
</dbReference>
<evidence type="ECO:0000256" key="3">
    <source>
        <dbReference type="ARBA" id="ARBA00022490"/>
    </source>
</evidence>
<evidence type="ECO:0000313" key="5">
    <source>
        <dbReference type="EMBL" id="MCP2333766.1"/>
    </source>
</evidence>
<dbReference type="EMBL" id="AUBJ02000001">
    <property type="protein sequence ID" value="MCP2333766.1"/>
    <property type="molecule type" value="Genomic_DNA"/>
</dbReference>
<keyword evidence="3" id="KW-0963">Cytoplasm</keyword>
<dbReference type="Pfam" id="PF14011">
    <property type="entry name" value="ESX-1_EspG"/>
    <property type="match status" value="1"/>
</dbReference>
<name>A0ABT1JNQ1_ACTCY</name>
<dbReference type="Proteomes" id="UP000791080">
    <property type="component" value="Unassembled WGS sequence"/>
</dbReference>
<evidence type="ECO:0000313" key="6">
    <source>
        <dbReference type="Proteomes" id="UP000791080"/>
    </source>
</evidence>
<keyword evidence="6" id="KW-1185">Reference proteome</keyword>
<comment type="caution">
    <text evidence="5">The sequence shown here is derived from an EMBL/GenBank/DDBJ whole genome shotgun (WGS) entry which is preliminary data.</text>
</comment>
<reference evidence="5 6" key="1">
    <citation type="submission" date="2022-06" db="EMBL/GenBank/DDBJ databases">
        <title>Genomic Encyclopedia of Type Strains, Phase I: the one thousand microbial genomes (KMG-I) project.</title>
        <authorList>
            <person name="Kyrpides N."/>
        </authorList>
    </citation>
    <scope>NUCLEOTIDE SEQUENCE [LARGE SCALE GENOMIC DNA]</scope>
    <source>
        <strain evidence="5 6">DSM 43889</strain>
    </source>
</reference>